<dbReference type="GO" id="GO:0055091">
    <property type="term" value="P:phospholipid homeostasis"/>
    <property type="evidence" value="ECO:0007669"/>
    <property type="project" value="TreeGrafter"/>
</dbReference>
<dbReference type="SUPFAM" id="SSF55729">
    <property type="entry name" value="Acyl-CoA N-acyltransferases (Nat)"/>
    <property type="match status" value="1"/>
</dbReference>
<feature type="domain" description="Phosphatidylglycerol lysyltransferase C-terminal" evidence="6">
    <location>
        <begin position="43"/>
        <end position="314"/>
    </location>
</feature>
<dbReference type="KEGG" id="pnl:PNK_1122"/>
<keyword evidence="5" id="KW-0472">Membrane</keyword>
<evidence type="ECO:0000313" key="7">
    <source>
        <dbReference type="EMBL" id="CUI16739.1"/>
    </source>
</evidence>
<evidence type="ECO:0000256" key="2">
    <source>
        <dbReference type="ARBA" id="ARBA00022475"/>
    </source>
</evidence>
<dbReference type="AlphaFoldDB" id="A0A0U5ERC1"/>
<evidence type="ECO:0000256" key="4">
    <source>
        <dbReference type="ARBA" id="ARBA00022989"/>
    </source>
</evidence>
<reference evidence="8" key="1">
    <citation type="submission" date="2015-09" db="EMBL/GenBank/DDBJ databases">
        <authorList>
            <person name="Bertelli C."/>
        </authorList>
    </citation>
    <scope>NUCLEOTIDE SEQUENCE [LARGE SCALE GENOMIC DNA]</scope>
    <source>
        <strain evidence="8">KNic</strain>
    </source>
</reference>
<evidence type="ECO:0000256" key="1">
    <source>
        <dbReference type="ARBA" id="ARBA00004651"/>
    </source>
</evidence>
<dbReference type="RefSeq" id="WP_059060818.1">
    <property type="nucleotide sequence ID" value="NZ_LN879502.1"/>
</dbReference>
<dbReference type="InterPro" id="IPR016181">
    <property type="entry name" value="Acyl_CoA_acyltransferase"/>
</dbReference>
<dbReference type="InParanoid" id="A0A0U5ERC1"/>
<proteinExistence type="predicted"/>
<dbReference type="STRING" id="389348.PNK_1122"/>
<sequence>MASLQESSEEATVDRSRIIEWVRRFGGSCSDAILDPLCSIFTVPGLDGLIGYRVESSCAIVYGDPLCDWEDVPRLVEAFAVFCRERGIRNIIYVIATEQFANWAMQNSCAASVEFGQELVLDPHDDPKAKTGVHASLVRRKVRHAQKEHVVVEEYIPENPGLERQLEEIGEAWLQGRKGLQIHISHVHLFDYRAGKRWFYAKQGDRLIGVIVLNHLQSKQGWLINHLMPIPGAAHGTPEILLSTVLETLAKEGCHYVTFGAVPTSQLGEMVGLGTLSQQVARFSFRLINSFFHLDGKMKFWEKFDPKSNPSYLLFTQTHIGLRDIWALMRALNVISSKNH</sequence>
<evidence type="ECO:0000313" key="8">
    <source>
        <dbReference type="Proteomes" id="UP000069902"/>
    </source>
</evidence>
<dbReference type="PANTHER" id="PTHR34697:SF2">
    <property type="entry name" value="PHOSPHATIDYLGLYCEROL LYSYLTRANSFERASE"/>
    <property type="match status" value="1"/>
</dbReference>
<comment type="subcellular location">
    <subcellularLocation>
        <location evidence="1">Cell membrane</location>
        <topology evidence="1">Multi-pass membrane protein</topology>
    </subcellularLocation>
</comment>
<dbReference type="GO" id="GO:0005886">
    <property type="term" value="C:plasma membrane"/>
    <property type="evidence" value="ECO:0007669"/>
    <property type="project" value="UniProtKB-SubCell"/>
</dbReference>
<dbReference type="GO" id="GO:0016755">
    <property type="term" value="F:aminoacyltransferase activity"/>
    <property type="evidence" value="ECO:0007669"/>
    <property type="project" value="TreeGrafter"/>
</dbReference>
<dbReference type="InterPro" id="IPR051211">
    <property type="entry name" value="PG_lysyltransferase"/>
</dbReference>
<dbReference type="EMBL" id="LN879502">
    <property type="protein sequence ID" value="CUI16739.1"/>
    <property type="molecule type" value="Genomic_DNA"/>
</dbReference>
<keyword evidence="2" id="KW-1003">Cell membrane</keyword>
<evidence type="ECO:0000256" key="5">
    <source>
        <dbReference type="ARBA" id="ARBA00023136"/>
    </source>
</evidence>
<dbReference type="PATRIC" id="fig|389348.3.peg.1237"/>
<accession>A0A0U5ERC1</accession>
<organism evidence="7 8">
    <name type="scientific">Candidatus Protochlamydia naegleriophila</name>
    <dbReference type="NCBI Taxonomy" id="389348"/>
    <lineage>
        <taxon>Bacteria</taxon>
        <taxon>Pseudomonadati</taxon>
        <taxon>Chlamydiota</taxon>
        <taxon>Chlamydiia</taxon>
        <taxon>Parachlamydiales</taxon>
        <taxon>Parachlamydiaceae</taxon>
        <taxon>Candidatus Protochlamydia</taxon>
    </lineage>
</organism>
<gene>
    <name evidence="7" type="ORF">PNK_1122</name>
</gene>
<evidence type="ECO:0000259" key="6">
    <source>
        <dbReference type="Pfam" id="PF09924"/>
    </source>
</evidence>
<dbReference type="InterPro" id="IPR024320">
    <property type="entry name" value="LPG_synthase_C"/>
</dbReference>
<keyword evidence="4" id="KW-1133">Transmembrane helix</keyword>
<keyword evidence="8" id="KW-1185">Reference proteome</keyword>
<protein>
    <recommendedName>
        <fullName evidence="6">Phosphatidylglycerol lysyltransferase C-terminal domain-containing protein</fullName>
    </recommendedName>
</protein>
<keyword evidence="3" id="KW-0812">Transmembrane</keyword>
<dbReference type="PANTHER" id="PTHR34697">
    <property type="entry name" value="PHOSPHATIDYLGLYCEROL LYSYLTRANSFERASE"/>
    <property type="match status" value="1"/>
</dbReference>
<evidence type="ECO:0000256" key="3">
    <source>
        <dbReference type="ARBA" id="ARBA00022692"/>
    </source>
</evidence>
<dbReference type="Proteomes" id="UP000069902">
    <property type="component" value="Chromosome cPNK"/>
</dbReference>
<name>A0A0U5ERC1_9BACT</name>
<dbReference type="Pfam" id="PF09924">
    <property type="entry name" value="LPG_synthase_C"/>
    <property type="match status" value="1"/>
</dbReference>